<evidence type="ECO:0000256" key="1">
    <source>
        <dbReference type="ARBA" id="ARBA00022801"/>
    </source>
</evidence>
<dbReference type="Proteomes" id="UP001166286">
    <property type="component" value="Unassembled WGS sequence"/>
</dbReference>
<dbReference type="Pfam" id="PF13374">
    <property type="entry name" value="TPR_10"/>
    <property type="match status" value="1"/>
</dbReference>
<feature type="domain" description="PNPLA" evidence="5">
    <location>
        <begin position="11"/>
        <end position="225"/>
    </location>
</feature>
<dbReference type="SUPFAM" id="SSF52151">
    <property type="entry name" value="FabD/lysophospholipase-like"/>
    <property type="match status" value="1"/>
</dbReference>
<dbReference type="PROSITE" id="PS51635">
    <property type="entry name" value="PNPLA"/>
    <property type="match status" value="1"/>
</dbReference>
<dbReference type="GO" id="GO:0046486">
    <property type="term" value="P:glycerolipid metabolic process"/>
    <property type="evidence" value="ECO:0007669"/>
    <property type="project" value="UniProtKB-ARBA"/>
</dbReference>
<dbReference type="SUPFAM" id="SSF52540">
    <property type="entry name" value="P-loop containing nucleoside triphosphate hydrolases"/>
    <property type="match status" value="1"/>
</dbReference>
<dbReference type="Gene3D" id="1.25.40.10">
    <property type="entry name" value="Tetratricopeptide repeat domain"/>
    <property type="match status" value="2"/>
</dbReference>
<dbReference type="CDD" id="cd07216">
    <property type="entry name" value="Pat17_PNPLA8_PNPLA9_like3"/>
    <property type="match status" value="1"/>
</dbReference>
<feature type="short sequence motif" description="DGA/G" evidence="4">
    <location>
        <begin position="212"/>
        <end position="214"/>
    </location>
</feature>
<name>A0AA39RBL5_9LECA</name>
<dbReference type="NCBIfam" id="NF040586">
    <property type="entry name" value="FxSxx_TPR"/>
    <property type="match status" value="1"/>
</dbReference>
<evidence type="ECO:0000256" key="4">
    <source>
        <dbReference type="PROSITE-ProRule" id="PRU01161"/>
    </source>
</evidence>
<dbReference type="AlphaFoldDB" id="A0AA39RBL5"/>
<dbReference type="SUPFAM" id="SSF48452">
    <property type="entry name" value="TPR-like"/>
    <property type="match status" value="3"/>
</dbReference>
<dbReference type="GO" id="GO:0019369">
    <property type="term" value="P:arachidonate metabolic process"/>
    <property type="evidence" value="ECO:0007669"/>
    <property type="project" value="TreeGrafter"/>
</dbReference>
<organism evidence="6 7">
    <name type="scientific">Cladonia borealis</name>
    <dbReference type="NCBI Taxonomy" id="184061"/>
    <lineage>
        <taxon>Eukaryota</taxon>
        <taxon>Fungi</taxon>
        <taxon>Dikarya</taxon>
        <taxon>Ascomycota</taxon>
        <taxon>Pezizomycotina</taxon>
        <taxon>Lecanoromycetes</taxon>
        <taxon>OSLEUM clade</taxon>
        <taxon>Lecanoromycetidae</taxon>
        <taxon>Lecanorales</taxon>
        <taxon>Lecanorineae</taxon>
        <taxon>Cladoniaceae</taxon>
        <taxon>Cladonia</taxon>
    </lineage>
</organism>
<protein>
    <recommendedName>
        <fullName evidence="5">PNPLA domain-containing protein</fullName>
    </recommendedName>
</protein>
<dbReference type="Gene3D" id="3.40.50.300">
    <property type="entry name" value="P-loop containing nucleotide triphosphate hydrolases"/>
    <property type="match status" value="1"/>
</dbReference>
<dbReference type="PANTHER" id="PTHR24185:SF1">
    <property type="entry name" value="CALCIUM-INDEPENDENT PHOSPHOLIPASE A2-GAMMA"/>
    <property type="match status" value="1"/>
</dbReference>
<sequence>MGEAERPLRLLSLDGGGIRGLSSLYILKQIMATAQSKEADKAPPGSPRPCEYFDLIAGTSTGGLIAIMLGLLRMDVNTCIETYSSLARDIFPLEGWLSGSKLGRLKKAATGKQRFSPAPFEAAIKRLVADSTGGEETPMRSELPHTESSHKCKVFVCVTSEKSRGHFRFRSYESPWNQMDDVAIWQACRATSAAPTYFPPAIIGNPPVAYVDGALGYNNPIRALMDEVRHLWPNRGVGCIISIGTGVPAPRDVGRSIKPLLETLKAMSTDTEKVAREVKDEIIYSHPGRYFRFNVQHGLEGVGLEEWKEMDRVKTVTVEYLHGNWEEVDLCASQLLSTDDSREANSVPKLASAVSTIPFAQDKNFVGREDILTLLRSILENDTGHVRATLYGLGGIGKSQIAIEYAYRICQRDPLMSTFWIHSSSRARFEQSFGEIADQIRTDACEVGGSDTLQTVSRWLSDRKNGPWLLILDNADDARVLLDLQQDHAARDAAPVKHRLIDYIPQVPHGIVLVTTRDRTSGWALTGDYSTPIEVESMDPVESLELLKGKLQVESGSEAVELLKELEYVPLAISQAGAYIRERAPLMTVPKYFAEFRKSQHNQTTLLNNNHADLRRDREVPNAVITSWQLSFDHIRTAYPEAADLLSLMSMFNRQAIPQFLVQGEYDDLAFCEVMGPLLNFSLVRAETTGQTFELHRLVQIATRHWLERDGGSSQHWIDCAIDRMGRLFPTIKDQRQNWIACEMLLSHVEEVLRNETQSEQYRLKYAKLLTDSSWYLIDRKEDFTLAEERSMQALVIQRNFLAAGDDTLLETLSVLGYAYSRQKRDQEAEKLQVEIMEQRMDNAGETDERTLIAMNNLAHTYIELRRFEEAEELFSRARGPQSRLLGLEHPDLIMTDNNMAHLKNKQSDFQGAETLSLSALERATTLFGSDHLLAFTAREVLLCAYMDQKKYVEAIKLSLEGLSNSRRVFGESHVKTLDMSHNLAFLYCEEGKLVEAERQCRECLRFRRNKFGPKAPATLRTEALLGTILLRQDDLLAASELFTNLANIRRALYGAEHEDTLLSLHEYAVCAERLGNRQEAIRLMTEVFDTRTKLVGADHPHTVNSAEWLTGWKAAEDGEDARRGADMRQNEIRM</sequence>
<feature type="active site" description="Nucleophile" evidence="4">
    <location>
        <position position="60"/>
    </location>
</feature>
<evidence type="ECO:0000259" key="5">
    <source>
        <dbReference type="PROSITE" id="PS51635"/>
    </source>
</evidence>
<keyword evidence="2 4" id="KW-0442">Lipid degradation</keyword>
<dbReference type="InterPro" id="IPR027417">
    <property type="entry name" value="P-loop_NTPase"/>
</dbReference>
<dbReference type="PANTHER" id="PTHR24185">
    <property type="entry name" value="CALCIUM-INDEPENDENT PHOSPHOLIPASE A2-GAMMA"/>
    <property type="match status" value="1"/>
</dbReference>
<dbReference type="GO" id="GO:0016042">
    <property type="term" value="P:lipid catabolic process"/>
    <property type="evidence" value="ECO:0007669"/>
    <property type="project" value="UniProtKB-UniRule"/>
</dbReference>
<dbReference type="InterPro" id="IPR011990">
    <property type="entry name" value="TPR-like_helical_dom_sf"/>
</dbReference>
<accession>A0AA39RBL5</accession>
<proteinExistence type="predicted"/>
<feature type="active site" description="Proton acceptor" evidence="4">
    <location>
        <position position="212"/>
    </location>
</feature>
<dbReference type="GO" id="GO:0047499">
    <property type="term" value="F:calcium-independent phospholipase A2 activity"/>
    <property type="evidence" value="ECO:0007669"/>
    <property type="project" value="TreeGrafter"/>
</dbReference>
<feature type="short sequence motif" description="GXSXG" evidence="4">
    <location>
        <begin position="58"/>
        <end position="62"/>
    </location>
</feature>
<dbReference type="InterPro" id="IPR016035">
    <property type="entry name" value="Acyl_Trfase/lysoPLipase"/>
</dbReference>
<feature type="short sequence motif" description="GXGXXG" evidence="4">
    <location>
        <begin position="15"/>
        <end position="20"/>
    </location>
</feature>
<dbReference type="Pfam" id="PF13424">
    <property type="entry name" value="TPR_12"/>
    <property type="match status" value="2"/>
</dbReference>
<dbReference type="GO" id="GO:0016020">
    <property type="term" value="C:membrane"/>
    <property type="evidence" value="ECO:0007669"/>
    <property type="project" value="TreeGrafter"/>
</dbReference>
<evidence type="ECO:0000313" key="6">
    <source>
        <dbReference type="EMBL" id="KAK0517403.1"/>
    </source>
</evidence>
<dbReference type="InterPro" id="IPR002641">
    <property type="entry name" value="PNPLA_dom"/>
</dbReference>
<keyword evidence="7" id="KW-1185">Reference proteome</keyword>
<dbReference type="EMBL" id="JAFEKC020000001">
    <property type="protein sequence ID" value="KAK0517403.1"/>
    <property type="molecule type" value="Genomic_DNA"/>
</dbReference>
<keyword evidence="3 4" id="KW-0443">Lipid metabolism</keyword>
<gene>
    <name evidence="6" type="ORF">JMJ35_000558</name>
</gene>
<dbReference type="Gene3D" id="3.40.1090.10">
    <property type="entry name" value="Cytosolic phospholipase A2 catalytic domain"/>
    <property type="match status" value="1"/>
</dbReference>
<reference evidence="6" key="1">
    <citation type="submission" date="2023-03" db="EMBL/GenBank/DDBJ databases">
        <title>Complete genome of Cladonia borealis.</title>
        <authorList>
            <person name="Park H."/>
        </authorList>
    </citation>
    <scope>NUCLEOTIDE SEQUENCE</scope>
    <source>
        <strain evidence="6">ANT050790</strain>
    </source>
</reference>
<evidence type="ECO:0000256" key="2">
    <source>
        <dbReference type="ARBA" id="ARBA00022963"/>
    </source>
</evidence>
<dbReference type="Pfam" id="PF01734">
    <property type="entry name" value="Patatin"/>
    <property type="match status" value="1"/>
</dbReference>
<evidence type="ECO:0000256" key="3">
    <source>
        <dbReference type="ARBA" id="ARBA00023098"/>
    </source>
</evidence>
<comment type="caution">
    <text evidence="6">The sequence shown here is derived from an EMBL/GenBank/DDBJ whole genome shotgun (WGS) entry which is preliminary data.</text>
</comment>
<keyword evidence="1 4" id="KW-0378">Hydrolase</keyword>
<evidence type="ECO:0000313" key="7">
    <source>
        <dbReference type="Proteomes" id="UP001166286"/>
    </source>
</evidence>